<keyword evidence="4" id="KW-1185">Reference proteome</keyword>
<evidence type="ECO:0000256" key="2">
    <source>
        <dbReference type="SAM" id="SignalP"/>
    </source>
</evidence>
<protein>
    <submittedName>
        <fullName evidence="3">Uncharacterized protein</fullName>
    </submittedName>
</protein>
<reference evidence="3 4" key="1">
    <citation type="journal article" date="2023" name="G3 (Bethesda)">
        <title>A chromosome-length genome assembly and annotation of blackberry (Rubus argutus, cv. 'Hillquist').</title>
        <authorList>
            <person name="Bruna T."/>
            <person name="Aryal R."/>
            <person name="Dudchenko O."/>
            <person name="Sargent D.J."/>
            <person name="Mead D."/>
            <person name="Buti M."/>
            <person name="Cavallini A."/>
            <person name="Hytonen T."/>
            <person name="Andres J."/>
            <person name="Pham M."/>
            <person name="Weisz D."/>
            <person name="Mascagni F."/>
            <person name="Usai G."/>
            <person name="Natali L."/>
            <person name="Bassil N."/>
            <person name="Fernandez G.E."/>
            <person name="Lomsadze A."/>
            <person name="Armour M."/>
            <person name="Olukolu B."/>
            <person name="Poorten T."/>
            <person name="Britton C."/>
            <person name="Davik J."/>
            <person name="Ashrafi H."/>
            <person name="Aiden E.L."/>
            <person name="Borodovsky M."/>
            <person name="Worthington M."/>
        </authorList>
    </citation>
    <scope>NUCLEOTIDE SEQUENCE [LARGE SCALE GENOMIC DNA]</scope>
    <source>
        <strain evidence="3">PI 553951</strain>
    </source>
</reference>
<name>A0AAW1YR13_RUBAR</name>
<dbReference type="AlphaFoldDB" id="A0AAW1YR13"/>
<evidence type="ECO:0000313" key="3">
    <source>
        <dbReference type="EMBL" id="KAK9951136.1"/>
    </source>
</evidence>
<gene>
    <name evidence="3" type="ORF">M0R45_006596</name>
</gene>
<dbReference type="Proteomes" id="UP001457282">
    <property type="component" value="Unassembled WGS sequence"/>
</dbReference>
<sequence>MLHPLLLFIFYLSSTSSAHISIHPSHSHFKPHHHSPPANSQTVSQQSPPITTIINNHQTHQNRAPIPTHHMAAATQSPSITNPTAHKTTASPMPSPSYHRSHLSFSALLCPIHFIHHHRASRVAGGHA</sequence>
<feature type="signal peptide" evidence="2">
    <location>
        <begin position="1"/>
        <end position="17"/>
    </location>
</feature>
<organism evidence="3 4">
    <name type="scientific">Rubus argutus</name>
    <name type="common">Southern blackberry</name>
    <dbReference type="NCBI Taxonomy" id="59490"/>
    <lineage>
        <taxon>Eukaryota</taxon>
        <taxon>Viridiplantae</taxon>
        <taxon>Streptophyta</taxon>
        <taxon>Embryophyta</taxon>
        <taxon>Tracheophyta</taxon>
        <taxon>Spermatophyta</taxon>
        <taxon>Magnoliopsida</taxon>
        <taxon>eudicotyledons</taxon>
        <taxon>Gunneridae</taxon>
        <taxon>Pentapetalae</taxon>
        <taxon>rosids</taxon>
        <taxon>fabids</taxon>
        <taxon>Rosales</taxon>
        <taxon>Rosaceae</taxon>
        <taxon>Rosoideae</taxon>
        <taxon>Rosoideae incertae sedis</taxon>
        <taxon>Rubus</taxon>
    </lineage>
</organism>
<feature type="chain" id="PRO_5043508934" evidence="2">
    <location>
        <begin position="18"/>
        <end position="128"/>
    </location>
</feature>
<feature type="region of interest" description="Disordered" evidence="1">
    <location>
        <begin position="23"/>
        <end position="46"/>
    </location>
</feature>
<accession>A0AAW1YR13</accession>
<proteinExistence type="predicted"/>
<feature type="compositionally biased region" description="Basic residues" evidence="1">
    <location>
        <begin position="25"/>
        <end position="35"/>
    </location>
</feature>
<evidence type="ECO:0000256" key="1">
    <source>
        <dbReference type="SAM" id="MobiDB-lite"/>
    </source>
</evidence>
<comment type="caution">
    <text evidence="3">The sequence shown here is derived from an EMBL/GenBank/DDBJ whole genome shotgun (WGS) entry which is preliminary data.</text>
</comment>
<keyword evidence="2" id="KW-0732">Signal</keyword>
<dbReference type="EMBL" id="JBEDUW010000001">
    <property type="protein sequence ID" value="KAK9951136.1"/>
    <property type="molecule type" value="Genomic_DNA"/>
</dbReference>
<evidence type="ECO:0000313" key="4">
    <source>
        <dbReference type="Proteomes" id="UP001457282"/>
    </source>
</evidence>